<comment type="caution">
    <text evidence="1">The sequence shown here is derived from an EMBL/GenBank/DDBJ whole genome shotgun (WGS) entry which is preliminary data.</text>
</comment>
<accession>A0A8S1YLU5</accession>
<dbReference type="OrthoDB" id="308943at2759"/>
<keyword evidence="2" id="KW-1185">Reference proteome</keyword>
<dbReference type="Proteomes" id="UP000683925">
    <property type="component" value="Unassembled WGS sequence"/>
</dbReference>
<reference evidence="1" key="1">
    <citation type="submission" date="2021-01" db="EMBL/GenBank/DDBJ databases">
        <authorList>
            <consortium name="Genoscope - CEA"/>
            <person name="William W."/>
        </authorList>
    </citation>
    <scope>NUCLEOTIDE SEQUENCE</scope>
</reference>
<gene>
    <name evidence="1" type="ORF">POCTA_138.1.T2350005</name>
</gene>
<dbReference type="EMBL" id="CAJJDP010000239">
    <property type="protein sequence ID" value="CAD8215365.1"/>
    <property type="molecule type" value="Genomic_DNA"/>
</dbReference>
<name>A0A8S1YLU5_PAROT</name>
<dbReference type="AlphaFoldDB" id="A0A8S1YLU5"/>
<evidence type="ECO:0000313" key="2">
    <source>
        <dbReference type="Proteomes" id="UP000683925"/>
    </source>
</evidence>
<protein>
    <submittedName>
        <fullName evidence="1">Uncharacterized protein</fullName>
    </submittedName>
</protein>
<sequence length="161" mass="19243">MMFKGHPYLNKMSCFINHHQNPQLFYLISQKYKVFNFLDLQLLGLVLNDPAIYNPINMHVYEMSSTNQQYAKTKYIPLKSGNLFCEDFFPQQYINLKCLIVNKNGNHVNLIRKNQNPDFIAHQSIDFGHRFLMGQMSEDEEYLITWDDKSKEIKIRKYHQE</sequence>
<proteinExistence type="predicted"/>
<evidence type="ECO:0000313" key="1">
    <source>
        <dbReference type="EMBL" id="CAD8215365.1"/>
    </source>
</evidence>
<organism evidence="1 2">
    <name type="scientific">Paramecium octaurelia</name>
    <dbReference type="NCBI Taxonomy" id="43137"/>
    <lineage>
        <taxon>Eukaryota</taxon>
        <taxon>Sar</taxon>
        <taxon>Alveolata</taxon>
        <taxon>Ciliophora</taxon>
        <taxon>Intramacronucleata</taxon>
        <taxon>Oligohymenophorea</taxon>
        <taxon>Peniculida</taxon>
        <taxon>Parameciidae</taxon>
        <taxon>Paramecium</taxon>
    </lineage>
</organism>